<feature type="compositionally biased region" description="Basic and acidic residues" evidence="5">
    <location>
        <begin position="495"/>
        <end position="510"/>
    </location>
</feature>
<feature type="region of interest" description="Disordered" evidence="5">
    <location>
        <begin position="548"/>
        <end position="586"/>
    </location>
</feature>
<evidence type="ECO:0000256" key="2">
    <source>
        <dbReference type="ARBA" id="ARBA00022771"/>
    </source>
</evidence>
<keyword evidence="1" id="KW-0479">Metal-binding</keyword>
<feature type="region of interest" description="Disordered" evidence="5">
    <location>
        <begin position="37"/>
        <end position="528"/>
    </location>
</feature>
<dbReference type="InterPro" id="IPR036443">
    <property type="entry name" value="Znf_RanBP2_sf"/>
</dbReference>
<proteinExistence type="predicted"/>
<dbReference type="SUPFAM" id="SSF90209">
    <property type="entry name" value="Ran binding protein zinc finger-like"/>
    <property type="match status" value="1"/>
</dbReference>
<dbReference type="Pfam" id="PF00641">
    <property type="entry name" value="Zn_ribbon_RanBP"/>
    <property type="match status" value="2"/>
</dbReference>
<evidence type="ECO:0000313" key="7">
    <source>
        <dbReference type="EMBL" id="KJA28125.1"/>
    </source>
</evidence>
<sequence>MSAIRNNTNRAEERKKKTLPYARSNSVTKFFLRVLGYPTEEPEQPELPVNAPKDYTMTDQQASASASRTQDNGFLGTPPRSSFSNRPPLSQDFQNFSPMGARDPPPSFLAGPPRSIINNISNKSTLNPDTKVENPVVANPQTTPEKSETFRFTFTTPRHETPSISSANSTPTTSAESSTKKLMTRNPNGVYRWEGAGSAKRSRPRNRYASPAFGASPAKSERLVMKDNRETVETDHKRRKTAESAASTSEPSSSSLPFPLTTSPPTPKANGTPVRPAAVASARLRTPAKPTAPVVPSPLRQAWSDASPPSSRDDSRGSPAQQIKPTKTANFMADLIKETTPVVKPDLSNPYQTASPVGKVGPPRRGARRPRATGRPALPSREEKAAEEKKQKEKEKLDAVSSQAIIEATVPKGSKRSRPPANFEKPSEVNGHVNEENRVSQYQVEEPEDDGSSRASKKSKPTLNGNGRPSSFKSPPPVSSDITIEEIGDVPMSETNKDDEKVKTNGKDTTHATNGSVSAAAAASTNALTSRASFSALKSIPREPSKLRFSFQAEGSAASPSSPAAPPAAPLPRLSPPAPAPLQQPAFAIPSSNFSFSFKANEKEAIDEPMSMAPDSDAPLRPPTEEEIKAQVKAMDPNDIPEFSFTLTAISILSSSAEHVRARSDVKVLPPSSLPTFNFLDPVVESPSGFKFSSTPSTSYNTPKLSPPKFDLPPVKAFDFAAAGMKVEVKKDIWTCSICSVTNKNSAVQCVACESPAPSAGPTSKPVETLRPSMPAAPVVKGFDFAAAGFKMATPNKDTWICSECTLSNPNSASTCGPCGADRK</sequence>
<feature type="compositionally biased region" description="Pro residues" evidence="5">
    <location>
        <begin position="563"/>
        <end position="582"/>
    </location>
</feature>
<organism evidence="7 8">
    <name type="scientific">Hypholoma sublateritium (strain FD-334 SS-4)</name>
    <dbReference type="NCBI Taxonomy" id="945553"/>
    <lineage>
        <taxon>Eukaryota</taxon>
        <taxon>Fungi</taxon>
        <taxon>Dikarya</taxon>
        <taxon>Basidiomycota</taxon>
        <taxon>Agaricomycotina</taxon>
        <taxon>Agaricomycetes</taxon>
        <taxon>Agaricomycetidae</taxon>
        <taxon>Agaricales</taxon>
        <taxon>Agaricineae</taxon>
        <taxon>Strophariaceae</taxon>
        <taxon>Hypholoma</taxon>
    </lineage>
</organism>
<evidence type="ECO:0000256" key="5">
    <source>
        <dbReference type="SAM" id="MobiDB-lite"/>
    </source>
</evidence>
<dbReference type="InterPro" id="IPR001876">
    <property type="entry name" value="Znf_RanBP2"/>
</dbReference>
<keyword evidence="3" id="KW-0862">Zinc</keyword>
<dbReference type="AlphaFoldDB" id="A0A0D2Q8W9"/>
<dbReference type="EMBL" id="KN817522">
    <property type="protein sequence ID" value="KJA28125.1"/>
    <property type="molecule type" value="Genomic_DNA"/>
</dbReference>
<dbReference type="PROSITE" id="PS50199">
    <property type="entry name" value="ZF_RANBP2_2"/>
    <property type="match status" value="2"/>
</dbReference>
<dbReference type="OrthoDB" id="79830at2759"/>
<evidence type="ECO:0000256" key="1">
    <source>
        <dbReference type="ARBA" id="ARBA00022723"/>
    </source>
</evidence>
<feature type="compositionally biased region" description="Polar residues" evidence="5">
    <location>
        <begin position="139"/>
        <end position="187"/>
    </location>
</feature>
<evidence type="ECO:0000259" key="6">
    <source>
        <dbReference type="PROSITE" id="PS50199"/>
    </source>
</evidence>
<dbReference type="Gene3D" id="4.10.1060.10">
    <property type="entry name" value="Zinc finger, RanBP2-type"/>
    <property type="match status" value="1"/>
</dbReference>
<keyword evidence="2 4" id="KW-0863">Zinc-finger</keyword>
<evidence type="ECO:0000256" key="4">
    <source>
        <dbReference type="PROSITE-ProRule" id="PRU00322"/>
    </source>
</evidence>
<feature type="domain" description="RanBP2-type" evidence="6">
    <location>
        <begin position="730"/>
        <end position="759"/>
    </location>
</feature>
<accession>A0A0D2Q8W9</accession>
<feature type="compositionally biased region" description="Polar residues" evidence="5">
    <location>
        <begin position="116"/>
        <end position="128"/>
    </location>
</feature>
<dbReference type="STRING" id="945553.A0A0D2Q8W9"/>
<feature type="compositionally biased region" description="Basic and acidic residues" evidence="5">
    <location>
        <begin position="380"/>
        <end position="398"/>
    </location>
</feature>
<dbReference type="Proteomes" id="UP000054270">
    <property type="component" value="Unassembled WGS sequence"/>
</dbReference>
<dbReference type="SMART" id="SM00547">
    <property type="entry name" value="ZnF_RBZ"/>
    <property type="match status" value="2"/>
</dbReference>
<protein>
    <recommendedName>
        <fullName evidence="6">RanBP2-type domain-containing protein</fullName>
    </recommendedName>
</protein>
<feature type="compositionally biased region" description="Low complexity" evidence="5">
    <location>
        <begin position="243"/>
        <end position="261"/>
    </location>
</feature>
<keyword evidence="8" id="KW-1185">Reference proteome</keyword>
<feature type="region of interest" description="Disordered" evidence="5">
    <location>
        <begin position="1"/>
        <end position="22"/>
    </location>
</feature>
<dbReference type="OMA" id="CSVCMLS"/>
<evidence type="ECO:0000256" key="3">
    <source>
        <dbReference type="ARBA" id="ARBA00022833"/>
    </source>
</evidence>
<dbReference type="GO" id="GO:0008270">
    <property type="term" value="F:zinc ion binding"/>
    <property type="evidence" value="ECO:0007669"/>
    <property type="project" value="UniProtKB-KW"/>
</dbReference>
<feature type="domain" description="RanBP2-type" evidence="6">
    <location>
        <begin position="796"/>
        <end position="824"/>
    </location>
</feature>
<feature type="compositionally biased region" description="Polar residues" evidence="5">
    <location>
        <begin position="57"/>
        <end position="72"/>
    </location>
</feature>
<feature type="compositionally biased region" description="Basic and acidic residues" evidence="5">
    <location>
        <begin position="219"/>
        <end position="236"/>
    </location>
</feature>
<gene>
    <name evidence="7" type="ORF">HYPSUDRAFT_802759</name>
</gene>
<reference evidence="8" key="1">
    <citation type="submission" date="2014-04" db="EMBL/GenBank/DDBJ databases">
        <title>Evolutionary Origins and Diversification of the Mycorrhizal Mutualists.</title>
        <authorList>
            <consortium name="DOE Joint Genome Institute"/>
            <consortium name="Mycorrhizal Genomics Consortium"/>
            <person name="Kohler A."/>
            <person name="Kuo A."/>
            <person name="Nagy L.G."/>
            <person name="Floudas D."/>
            <person name="Copeland A."/>
            <person name="Barry K.W."/>
            <person name="Cichocki N."/>
            <person name="Veneault-Fourrey C."/>
            <person name="LaButti K."/>
            <person name="Lindquist E.A."/>
            <person name="Lipzen A."/>
            <person name="Lundell T."/>
            <person name="Morin E."/>
            <person name="Murat C."/>
            <person name="Riley R."/>
            <person name="Ohm R."/>
            <person name="Sun H."/>
            <person name="Tunlid A."/>
            <person name="Henrissat B."/>
            <person name="Grigoriev I.V."/>
            <person name="Hibbett D.S."/>
            <person name="Martin F."/>
        </authorList>
    </citation>
    <scope>NUCLEOTIDE SEQUENCE [LARGE SCALE GENOMIC DNA]</scope>
    <source>
        <strain evidence="8">FD-334 SS-4</strain>
    </source>
</reference>
<feature type="compositionally biased region" description="Polar residues" evidence="5">
    <location>
        <begin position="79"/>
        <end position="97"/>
    </location>
</feature>
<dbReference type="PROSITE" id="PS01358">
    <property type="entry name" value="ZF_RANBP2_1"/>
    <property type="match status" value="2"/>
</dbReference>
<evidence type="ECO:0000313" key="8">
    <source>
        <dbReference type="Proteomes" id="UP000054270"/>
    </source>
</evidence>
<name>A0A0D2Q8W9_HYPSF</name>
<feature type="compositionally biased region" description="Low complexity" evidence="5">
    <location>
        <begin position="512"/>
        <end position="528"/>
    </location>
</feature>